<feature type="transmembrane region" description="Helical" evidence="5">
    <location>
        <begin position="226"/>
        <end position="251"/>
    </location>
</feature>
<evidence type="ECO:0000256" key="3">
    <source>
        <dbReference type="ARBA" id="ARBA00022691"/>
    </source>
</evidence>
<keyword evidence="9" id="KW-1185">Reference proteome</keyword>
<dbReference type="InterPro" id="IPR041355">
    <property type="entry name" value="Pre-SET_CXC"/>
</dbReference>
<comment type="caution">
    <text evidence="8">The sequence shown here is derived from an EMBL/GenBank/DDBJ whole genome shotgun (WGS) entry which is preliminary data.</text>
</comment>
<feature type="transmembrane region" description="Helical" evidence="5">
    <location>
        <begin position="95"/>
        <end position="117"/>
    </location>
</feature>
<name>A0ABQ7KL00_BRACM</name>
<evidence type="ECO:0000256" key="2">
    <source>
        <dbReference type="ARBA" id="ARBA00022679"/>
    </source>
</evidence>
<dbReference type="InterPro" id="IPR001214">
    <property type="entry name" value="SET_dom"/>
</dbReference>
<dbReference type="Pfam" id="PF18264">
    <property type="entry name" value="preSET_CXC"/>
    <property type="match status" value="1"/>
</dbReference>
<accession>A0ABQ7KL00</accession>
<dbReference type="SMART" id="SM01114">
    <property type="entry name" value="CXC"/>
    <property type="match status" value="1"/>
</dbReference>
<organism evidence="8 9">
    <name type="scientific">Brassica rapa subsp. trilocularis</name>
    <dbReference type="NCBI Taxonomy" id="1813537"/>
    <lineage>
        <taxon>Eukaryota</taxon>
        <taxon>Viridiplantae</taxon>
        <taxon>Streptophyta</taxon>
        <taxon>Embryophyta</taxon>
        <taxon>Tracheophyta</taxon>
        <taxon>Spermatophyta</taxon>
        <taxon>Magnoliopsida</taxon>
        <taxon>eudicotyledons</taxon>
        <taxon>Gunneridae</taxon>
        <taxon>Pentapetalae</taxon>
        <taxon>rosids</taxon>
        <taxon>malvids</taxon>
        <taxon>Brassicales</taxon>
        <taxon>Brassicaceae</taxon>
        <taxon>Brassiceae</taxon>
        <taxon>Brassica</taxon>
    </lineage>
</organism>
<evidence type="ECO:0000256" key="5">
    <source>
        <dbReference type="SAM" id="Phobius"/>
    </source>
</evidence>
<dbReference type="PANTHER" id="PTHR45747">
    <property type="entry name" value="HISTONE-LYSINE N-METHYLTRANSFERASE E(Z)"/>
    <property type="match status" value="1"/>
</dbReference>
<reference evidence="8 9" key="1">
    <citation type="submission" date="2021-03" db="EMBL/GenBank/DDBJ databases">
        <authorList>
            <person name="King G.J."/>
            <person name="Bancroft I."/>
            <person name="Baten A."/>
            <person name="Bloomfield J."/>
            <person name="Borpatragohain P."/>
            <person name="He Z."/>
            <person name="Irish N."/>
            <person name="Irwin J."/>
            <person name="Liu K."/>
            <person name="Mauleon R.P."/>
            <person name="Moore J."/>
            <person name="Morris R."/>
            <person name="Ostergaard L."/>
            <person name="Wang B."/>
            <person name="Wells R."/>
        </authorList>
    </citation>
    <scope>NUCLEOTIDE SEQUENCE [LARGE SCALE GENOMIC DNA]</scope>
    <source>
        <strain evidence="8">R-o-18</strain>
        <tissue evidence="8">Leaf</tissue>
    </source>
</reference>
<keyword evidence="5" id="KW-1133">Transmembrane helix</keyword>
<keyword evidence="3" id="KW-0949">S-adenosyl-L-methionine</keyword>
<evidence type="ECO:0000256" key="1">
    <source>
        <dbReference type="ARBA" id="ARBA00022603"/>
    </source>
</evidence>
<evidence type="ECO:0000259" key="7">
    <source>
        <dbReference type="PROSITE" id="PS51633"/>
    </source>
</evidence>
<dbReference type="PROSITE" id="PS51633">
    <property type="entry name" value="CXC"/>
    <property type="match status" value="1"/>
</dbReference>
<feature type="domain" description="CXC" evidence="7">
    <location>
        <begin position="616"/>
        <end position="720"/>
    </location>
</feature>
<gene>
    <name evidence="8" type="primary">A10p001440.1_BraROA</name>
    <name evidence="8" type="ORF">IGI04_039252</name>
</gene>
<protein>
    <recommendedName>
        <fullName evidence="10">SET domain-containing protein</fullName>
    </recommendedName>
</protein>
<dbReference type="Pfam" id="PF00856">
    <property type="entry name" value="SET"/>
    <property type="match status" value="1"/>
</dbReference>
<evidence type="ECO:0008006" key="10">
    <source>
        <dbReference type="Google" id="ProtNLM"/>
    </source>
</evidence>
<dbReference type="Proteomes" id="UP000823674">
    <property type="component" value="Chromosome A10"/>
</dbReference>
<dbReference type="InterPro" id="IPR045318">
    <property type="entry name" value="EZH1/2-like"/>
</dbReference>
<keyword evidence="2" id="KW-0808">Transferase</keyword>
<evidence type="ECO:0000313" key="9">
    <source>
        <dbReference type="Proteomes" id="UP000823674"/>
    </source>
</evidence>
<feature type="domain" description="SET" evidence="6">
    <location>
        <begin position="732"/>
        <end position="847"/>
    </location>
</feature>
<dbReference type="EMBL" id="JADBGQ010000010">
    <property type="protein sequence ID" value="KAG5374656.1"/>
    <property type="molecule type" value="Genomic_DNA"/>
</dbReference>
<evidence type="ECO:0000313" key="8">
    <source>
        <dbReference type="EMBL" id="KAG5374656.1"/>
    </source>
</evidence>
<keyword evidence="5" id="KW-0812">Transmembrane</keyword>
<dbReference type="SMART" id="SM00317">
    <property type="entry name" value="SET"/>
    <property type="match status" value="1"/>
</dbReference>
<keyword evidence="1" id="KW-0489">Methyltransferase</keyword>
<proteinExistence type="predicted"/>
<sequence>MEGEVAQKNTRGSWSLLRPFQMISISLLSLLVPLSFLFLSRLSLSSVPVTVSRVSSFLHQADVGVLYTILSLIIVSTLVNNLSGKPECSLLHSHLYICWIVLFLVQACVAFGIEGIMSTTTPTNPDENLFLASQERWVLVRVMFFLGLHEVMMMWFRVVVKPVVDDTVFGVYGEEERWSERAVVAVTFGLMWWWRLRDEVESLVVVAEVKCKLLASLDGFDFLNWWMYYICVVIGMVKIFKGVSYFVNMFILTIKRSRKGCESCVVVDVDHNKFKSRVLPSVTAHAAHNHLLPLTRHNGKRNNETAIKMLSSRMEPLVHHFNENDDISYEEVTFKIPDEEVTKLISVKQLPRSLTWVFTDSNQLMAASESVIGKKQFHYVDGEAVELSPDKKKYEDAKKQKMEFSKEVDRKIGQKYSLDDLVVQRTLSKFLELKERYNKLKNDGDIGEISDKSKFISVPATADKHFCRRCLIFDCHLHEEYQPLPRENKSNLFEREDAEKQCSKHCYLKPRSFIEADHVVDNDNSISNDKGNNVVTEMSHTYNEWSPVDKNLYLQGVEIFGRNRNLLSGHKTCLEVYNYMREQDQTPEIDNQVNKEISRKKTKFARKRAKLKKHVCYPPAIKNSAKELNKEYKQYTPCTCEPVCGDQCPCLTSGNVCEKYCGCLKTCKNRFGGCNCAKGQCSNRQCPCFSISRECDPDICRSCSLSCGDGSLGEASQPIQCMNMRFLLKKHKKILLAMSDVHGWGAFTRHSLKKNEFLGEYTGELVSYEEAEERGRAERKNGFSYLFTLNDKICIDARRKGNKLKFLNHSSKPNCYAKLMVVRGDHRIGLFADKNIGEGEELFFHYCYGPGHADWSQ</sequence>
<evidence type="ECO:0000259" key="6">
    <source>
        <dbReference type="PROSITE" id="PS50280"/>
    </source>
</evidence>
<dbReference type="PROSITE" id="PS50280">
    <property type="entry name" value="SET"/>
    <property type="match status" value="1"/>
</dbReference>
<feature type="transmembrane region" description="Helical" evidence="5">
    <location>
        <begin position="64"/>
        <end position="83"/>
    </location>
</feature>
<dbReference type="InterPro" id="IPR026489">
    <property type="entry name" value="CXC_dom"/>
</dbReference>
<dbReference type="InterPro" id="IPR046341">
    <property type="entry name" value="SET_dom_sf"/>
</dbReference>
<feature type="transmembrane region" description="Helical" evidence="5">
    <location>
        <begin position="137"/>
        <end position="158"/>
    </location>
</feature>
<dbReference type="SUPFAM" id="SSF82199">
    <property type="entry name" value="SET domain"/>
    <property type="match status" value="1"/>
</dbReference>
<dbReference type="PANTHER" id="PTHR45747:SF7">
    <property type="entry name" value="HISTONE-LYSINE N-METHYLTRANSFERASE MEDEA"/>
    <property type="match status" value="1"/>
</dbReference>
<keyword evidence="5" id="KW-0472">Membrane</keyword>
<feature type="transmembrane region" description="Helical" evidence="5">
    <location>
        <begin position="20"/>
        <end position="44"/>
    </location>
</feature>
<dbReference type="InterPro" id="IPR033467">
    <property type="entry name" value="Tesmin/TSO1-like_CXC"/>
</dbReference>
<dbReference type="Gene3D" id="2.170.270.10">
    <property type="entry name" value="SET domain"/>
    <property type="match status" value="1"/>
</dbReference>
<comment type="catalytic activity">
    <reaction evidence="4">
        <text>L-lysyl(27)-[histone H3] + 3 S-adenosyl-L-methionine = N(6),N(6),N(6)-trimethyl-L-lysyl(27)-[histone H3] + 3 S-adenosyl-L-homocysteine + 3 H(+)</text>
        <dbReference type="Rhea" id="RHEA:60292"/>
        <dbReference type="Rhea" id="RHEA-COMP:15535"/>
        <dbReference type="Rhea" id="RHEA-COMP:15548"/>
        <dbReference type="ChEBI" id="CHEBI:15378"/>
        <dbReference type="ChEBI" id="CHEBI:29969"/>
        <dbReference type="ChEBI" id="CHEBI:57856"/>
        <dbReference type="ChEBI" id="CHEBI:59789"/>
        <dbReference type="ChEBI" id="CHEBI:61961"/>
        <dbReference type="EC" id="2.1.1.356"/>
    </reaction>
</comment>
<evidence type="ECO:0000256" key="4">
    <source>
        <dbReference type="ARBA" id="ARBA00048568"/>
    </source>
</evidence>